<feature type="compositionally biased region" description="Low complexity" evidence="8">
    <location>
        <begin position="566"/>
        <end position="579"/>
    </location>
</feature>
<comment type="similarity">
    <text evidence="2">Belongs to the C-terminally encoded plant signaling peptide (CEP) family.</text>
</comment>
<evidence type="ECO:0000256" key="4">
    <source>
        <dbReference type="ARBA" id="ARBA00022525"/>
    </source>
</evidence>
<keyword evidence="10" id="KW-1185">Reference proteome</keyword>
<dbReference type="GO" id="GO:2000280">
    <property type="term" value="P:regulation of root development"/>
    <property type="evidence" value="ECO:0007669"/>
    <property type="project" value="TreeGrafter"/>
</dbReference>
<dbReference type="GO" id="GO:1902025">
    <property type="term" value="P:nitrate import"/>
    <property type="evidence" value="ECO:0007669"/>
    <property type="project" value="TreeGrafter"/>
</dbReference>
<dbReference type="AlphaFoldDB" id="A0A9Q0UNB5"/>
<evidence type="ECO:0000256" key="3">
    <source>
        <dbReference type="ARBA" id="ARBA00022523"/>
    </source>
</evidence>
<proteinExistence type="inferred from homology"/>
<dbReference type="GO" id="GO:1901371">
    <property type="term" value="P:regulation of leaf morphogenesis"/>
    <property type="evidence" value="ECO:0007669"/>
    <property type="project" value="TreeGrafter"/>
</dbReference>
<evidence type="ECO:0000256" key="1">
    <source>
        <dbReference type="ARBA" id="ARBA00004271"/>
    </source>
</evidence>
<evidence type="ECO:0000256" key="5">
    <source>
        <dbReference type="ARBA" id="ARBA00022702"/>
    </source>
</evidence>
<dbReference type="PANTHER" id="PTHR33348">
    <property type="entry name" value="PRECURSOR OF CEP5"/>
    <property type="match status" value="1"/>
</dbReference>
<feature type="region of interest" description="Disordered" evidence="8">
    <location>
        <begin position="1"/>
        <end position="210"/>
    </location>
</feature>
<keyword evidence="5" id="KW-0372">Hormone</keyword>
<keyword evidence="4" id="KW-0964">Secreted</keyword>
<reference evidence="9" key="2">
    <citation type="journal article" date="2023" name="Int. J. Mol. Sci.">
        <title>De Novo Assembly and Annotation of 11 Diverse Shrub Willow (Salix) Genomes Reveals Novel Gene Organization in Sex-Linked Regions.</title>
        <authorList>
            <person name="Hyden B."/>
            <person name="Feng K."/>
            <person name="Yates T.B."/>
            <person name="Jawdy S."/>
            <person name="Cereghino C."/>
            <person name="Smart L.B."/>
            <person name="Muchero W."/>
        </authorList>
    </citation>
    <scope>NUCLEOTIDE SEQUENCE</scope>
    <source>
        <tissue evidence="9">Shoot tip</tissue>
    </source>
</reference>
<protein>
    <submittedName>
        <fullName evidence="9">PRECURSOR OF CEP5</fullName>
    </submittedName>
</protein>
<evidence type="ECO:0000313" key="10">
    <source>
        <dbReference type="Proteomes" id="UP001151752"/>
    </source>
</evidence>
<accession>A0A9Q0UNB5</accession>
<sequence length="719" mass="76509">MASKSMNTNLHHRTSDNQKVSLTSPPLYIPSVHHSKADRKESQPMVRRSSDSPSVRHPETPGANSNNGHSVNAFKDDFEPTTPGHNPGVDHIHADENQDDSEDVDPKEPGSGSSTGRAGATFKPTKPGHNPGVGHMSYVDQSDKIYPNPSNIGHSITTPGHSPGFGHILAGQDRDDSEDVDPKAPGSGSTTGRASAAFKPTKPGHSPGVGHMSYVDQSDKIYPNPSNIEHCITAPGHSPGFGHILAGQDQDDSEDDAKEPGFESKIGRDGAKHSNPQHPSHATALAICHRWIKVIRPIQRHPTLNILSQHQVTVLGLALFMQMKTKTTMKMLIQRHLVLAPVLDVLVQHSNPQNQVTALALAICHRWIKVIRPIQRHPTLNILSQHQVIVLGLALFMQMKTKTTMKMLIQRHLVLAPKDRDVPGAKHSNPQNQGHGHGVGHMSSVDQSDKTDPKASNFEHSVTTPGHSPGVSPIHADEDQDDNEDIDPKAPGSGSSSGRAGAAFKPTKPGHSPGVGHMSSVDQSDKTDPKASNFEHSITTPGHSPGVSPIHADEDQDDNEDVDPKAPGSGSSTGRAGAAFKPTKPGHSPGVGHMSSVDQSDKTDPKASNFEHSVTTPGHSPGVSPIHADEDQDDSEDVDPKAPGYGSSTGRAGAAFKPTKPGHSPGVGHMSSVDQSDKTDPNPSNIEHSISRVPNDFQPTLPGHSTVVGHVFEAQTKNS</sequence>
<comment type="caution">
    <text evidence="9">The sequence shown here is derived from an EMBL/GenBank/DDBJ whole genome shotgun (WGS) entry which is preliminary data.</text>
</comment>
<dbReference type="PANTHER" id="PTHR33348:SF44">
    <property type="entry name" value="PRECURSOR OF CEP6"/>
    <property type="match status" value="1"/>
</dbReference>
<gene>
    <name evidence="9" type="ORF">OIU74_004941</name>
</gene>
<dbReference type="Proteomes" id="UP001151752">
    <property type="component" value="Chromosome 7"/>
</dbReference>
<keyword evidence="6" id="KW-0732">Signal</keyword>
<evidence type="ECO:0000256" key="8">
    <source>
        <dbReference type="SAM" id="MobiDB-lite"/>
    </source>
</evidence>
<organism evidence="9 10">
    <name type="scientific">Salix koriyanagi</name>
    <dbReference type="NCBI Taxonomy" id="2511006"/>
    <lineage>
        <taxon>Eukaryota</taxon>
        <taxon>Viridiplantae</taxon>
        <taxon>Streptophyta</taxon>
        <taxon>Embryophyta</taxon>
        <taxon>Tracheophyta</taxon>
        <taxon>Spermatophyta</taxon>
        <taxon>Magnoliopsida</taxon>
        <taxon>eudicotyledons</taxon>
        <taxon>Gunneridae</taxon>
        <taxon>Pentapetalae</taxon>
        <taxon>rosids</taxon>
        <taxon>fabids</taxon>
        <taxon>Malpighiales</taxon>
        <taxon>Salicaceae</taxon>
        <taxon>Saliceae</taxon>
        <taxon>Salix</taxon>
    </lineage>
</organism>
<feature type="compositionally biased region" description="Basic and acidic residues" evidence="8">
    <location>
        <begin position="38"/>
        <end position="59"/>
    </location>
</feature>
<feature type="region of interest" description="Disordered" evidence="8">
    <location>
        <begin position="420"/>
        <end position="719"/>
    </location>
</feature>
<dbReference type="GO" id="GO:0048364">
    <property type="term" value="P:root development"/>
    <property type="evidence" value="ECO:0007669"/>
    <property type="project" value="InterPro"/>
</dbReference>
<reference evidence="9" key="1">
    <citation type="submission" date="2022-11" db="EMBL/GenBank/DDBJ databases">
        <authorList>
            <person name="Hyden B.L."/>
            <person name="Feng K."/>
            <person name="Yates T."/>
            <person name="Jawdy S."/>
            <person name="Smart L.B."/>
            <person name="Muchero W."/>
        </authorList>
    </citation>
    <scope>NUCLEOTIDE SEQUENCE</scope>
    <source>
        <tissue evidence="9">Shoot tip</tissue>
    </source>
</reference>
<dbReference type="GO" id="GO:0006995">
    <property type="term" value="P:cellular response to nitrogen starvation"/>
    <property type="evidence" value="ECO:0007669"/>
    <property type="project" value="UniProtKB-ARBA"/>
</dbReference>
<evidence type="ECO:0000313" key="9">
    <source>
        <dbReference type="EMBL" id="KAJ6733083.1"/>
    </source>
</evidence>
<feature type="region of interest" description="Disordered" evidence="8">
    <location>
        <begin position="239"/>
        <end position="279"/>
    </location>
</feature>
<dbReference type="GO" id="GO:0048046">
    <property type="term" value="C:apoplast"/>
    <property type="evidence" value="ECO:0007669"/>
    <property type="project" value="UniProtKB-SubCell"/>
</dbReference>
<dbReference type="EMBL" id="JAPFFM010000011">
    <property type="protein sequence ID" value="KAJ6733083.1"/>
    <property type="molecule type" value="Genomic_DNA"/>
</dbReference>
<evidence type="ECO:0000256" key="2">
    <source>
        <dbReference type="ARBA" id="ARBA00008963"/>
    </source>
</evidence>
<dbReference type="InterPro" id="IPR033250">
    <property type="entry name" value="CEP"/>
</dbReference>
<keyword evidence="7" id="KW-0379">Hydroxylation</keyword>
<evidence type="ECO:0000256" key="6">
    <source>
        <dbReference type="ARBA" id="ARBA00022729"/>
    </source>
</evidence>
<name>A0A9Q0UNB5_9ROSI</name>
<dbReference type="GO" id="GO:0005179">
    <property type="term" value="F:hormone activity"/>
    <property type="evidence" value="ECO:0007669"/>
    <property type="project" value="UniProtKB-KW"/>
</dbReference>
<keyword evidence="3" id="KW-0052">Apoplast</keyword>
<comment type="subcellular location">
    <subcellularLocation>
        <location evidence="1">Secreted</location>
        <location evidence="1">Extracellular space</location>
        <location evidence="1">Apoplast</location>
    </subcellularLocation>
</comment>
<feature type="compositionally biased region" description="Polar residues" evidence="8">
    <location>
        <begin position="148"/>
        <end position="160"/>
    </location>
</feature>
<evidence type="ECO:0000256" key="7">
    <source>
        <dbReference type="ARBA" id="ARBA00023278"/>
    </source>
</evidence>
<feature type="compositionally biased region" description="Low complexity" evidence="8">
    <location>
        <begin position="110"/>
        <end position="121"/>
    </location>
</feature>
<feature type="compositionally biased region" description="Low complexity" evidence="8">
    <location>
        <begin position="490"/>
        <end position="503"/>
    </location>
</feature>
<feature type="compositionally biased region" description="Basic and acidic residues" evidence="8">
    <location>
        <begin position="258"/>
        <end position="272"/>
    </location>
</feature>